<name>A0ABW6DJK4_9BACT</name>
<dbReference type="InterPro" id="IPR002933">
    <property type="entry name" value="Peptidase_M20"/>
</dbReference>
<dbReference type="Gene3D" id="3.40.630.10">
    <property type="entry name" value="Zn peptidases"/>
    <property type="match status" value="1"/>
</dbReference>
<keyword evidence="3" id="KW-0378">Hydrolase</keyword>
<evidence type="ECO:0000313" key="6">
    <source>
        <dbReference type="Proteomes" id="UP001598138"/>
    </source>
</evidence>
<dbReference type="Pfam" id="PF01546">
    <property type="entry name" value="Peptidase_M20"/>
    <property type="match status" value="1"/>
</dbReference>
<gene>
    <name evidence="5" type="ORF">U0R10_10810</name>
</gene>
<accession>A0ABW6DJK4</accession>
<feature type="domain" description="Peptidase M20 dimerisation" evidence="4">
    <location>
        <begin position="231"/>
        <end position="383"/>
    </location>
</feature>
<organism evidence="5 6">
    <name type="scientific">Aquirufa avitistagni</name>
    <dbReference type="NCBI Taxonomy" id="3104728"/>
    <lineage>
        <taxon>Bacteria</taxon>
        <taxon>Pseudomonadati</taxon>
        <taxon>Bacteroidota</taxon>
        <taxon>Cytophagia</taxon>
        <taxon>Cytophagales</taxon>
        <taxon>Flectobacillaceae</taxon>
        <taxon>Aquirufa</taxon>
    </lineage>
</organism>
<keyword evidence="6" id="KW-1185">Reference proteome</keyword>
<dbReference type="Proteomes" id="UP001598138">
    <property type="component" value="Unassembled WGS sequence"/>
</dbReference>
<evidence type="ECO:0000313" key="5">
    <source>
        <dbReference type="EMBL" id="MFD3395110.1"/>
    </source>
</evidence>
<dbReference type="InterPro" id="IPR011650">
    <property type="entry name" value="Peptidase_M20_dimer"/>
</dbReference>
<dbReference type="RefSeq" id="WP_377983983.1">
    <property type="nucleotide sequence ID" value="NZ_JBBKXZ010000004.1"/>
</dbReference>
<evidence type="ECO:0000259" key="4">
    <source>
        <dbReference type="Pfam" id="PF07687"/>
    </source>
</evidence>
<proteinExistence type="predicted"/>
<dbReference type="EMBL" id="JBBKXZ010000004">
    <property type="protein sequence ID" value="MFD3395110.1"/>
    <property type="molecule type" value="Genomic_DNA"/>
</dbReference>
<dbReference type="Pfam" id="PF07687">
    <property type="entry name" value="M20_dimer"/>
    <property type="match status" value="1"/>
</dbReference>
<evidence type="ECO:0000256" key="1">
    <source>
        <dbReference type="ARBA" id="ARBA00022670"/>
    </source>
</evidence>
<evidence type="ECO:0000256" key="3">
    <source>
        <dbReference type="ARBA" id="ARBA00022801"/>
    </source>
</evidence>
<reference evidence="5 6" key="1">
    <citation type="submission" date="2024-03" db="EMBL/GenBank/DDBJ databases">
        <title>Aquirufa genome sequencing.</title>
        <authorList>
            <person name="Pitt A."/>
            <person name="Hahn M.W."/>
        </authorList>
    </citation>
    <scope>NUCLEOTIDE SEQUENCE [LARGE SCALE GENOMIC DNA]</scope>
    <source>
        <strain evidence="5 6">OSTEICH-129V</strain>
    </source>
</reference>
<dbReference type="SUPFAM" id="SSF53187">
    <property type="entry name" value="Zn-dependent exopeptidases"/>
    <property type="match status" value="1"/>
</dbReference>
<dbReference type="Gene3D" id="3.30.70.360">
    <property type="match status" value="1"/>
</dbReference>
<keyword evidence="2" id="KW-0479">Metal-binding</keyword>
<protein>
    <submittedName>
        <fullName evidence="5">M20/M25/M40 family metallo-hydrolase</fullName>
    </submittedName>
</protein>
<dbReference type="PANTHER" id="PTHR43270:SF8">
    <property type="entry name" value="DI- AND TRIPEPTIDASE DUG2-RELATED"/>
    <property type="match status" value="1"/>
</dbReference>
<keyword evidence="1" id="KW-0645">Protease</keyword>
<dbReference type="InterPro" id="IPR051458">
    <property type="entry name" value="Cyt/Met_Dipeptidase"/>
</dbReference>
<evidence type="ECO:0000256" key="2">
    <source>
        <dbReference type="ARBA" id="ARBA00022723"/>
    </source>
</evidence>
<dbReference type="PANTHER" id="PTHR43270">
    <property type="entry name" value="BETA-ALA-HIS DIPEPTIDASE"/>
    <property type="match status" value="1"/>
</dbReference>
<comment type="caution">
    <text evidence="5">The sequence shown here is derived from an EMBL/GenBank/DDBJ whole genome shotgun (WGS) entry which is preliminary data.</text>
</comment>
<sequence length="501" mass="55659">MQMRILFALLLVTSLSVYGQKFTKLEINEIEQSEIKGSLLTFREFLQMPNDGNYPQQIETNLKWCEKTFQNLGFKTTQLVSSKIPHLYAEYITDPKKPNVLFYLQIDGQPVDKSAWNQPNPFEPVIKNQKGEEVSWQEIETKIDPEWKIVARSTSDSKGPAMCLISALNALRKRNIAPAYNVKVIMDFQEELSSPTIADLVKKNRALLAADRLVIMDGTRHISDIPTIMFGARGIATLTLTVYGAKENLHSGQYGNYAPNPALKLAKLLAGMKDDDGRVTIPGFYDGVTITAADKKSFAEIPENMAEINAEIGIAEAEKVGESYQEAMQYPSLNIRGLQASNVGKLVTTTIPSMAIAELDLRLVPETPGSRQIGLIKNYLTQQGVTLIDSLPTDQQRAQFKTLATLKQKEGSLPFRTPMDSEIGLWLSKATERAVGKFLKVRATGGSQPMASFIETLNVPAVSLRIPNPYNNIHAANENIKIKNYEEGMKMCIALLTQQAD</sequence>